<dbReference type="GO" id="GO:0006260">
    <property type="term" value="P:DNA replication"/>
    <property type="evidence" value="ECO:0007669"/>
    <property type="project" value="UniProtKB-KW"/>
</dbReference>
<evidence type="ECO:0000256" key="6">
    <source>
        <dbReference type="ARBA" id="ARBA00023204"/>
    </source>
</evidence>
<keyword evidence="7" id="KW-0539">Nucleus</keyword>
<dbReference type="OrthoDB" id="25571at2759"/>
<keyword evidence="10" id="KW-1185">Reference proteome</keyword>
<comment type="subcellular location">
    <subcellularLocation>
        <location evidence="1">Nucleus</location>
    </subcellularLocation>
</comment>
<keyword evidence="3" id="KW-0227">DNA damage</keyword>
<keyword evidence="4" id="KW-0238">DNA-binding</keyword>
<keyword evidence="2" id="KW-0235">DNA replication</keyword>
<name>S8D4P8_9LAMI</name>
<dbReference type="Pfam" id="PF01336">
    <property type="entry name" value="tRNA_anti-codon"/>
    <property type="match status" value="1"/>
</dbReference>
<proteinExistence type="predicted"/>
<comment type="caution">
    <text evidence="9">The sequence shown here is derived from an EMBL/GenBank/DDBJ whole genome shotgun (WGS) entry which is preliminary data.</text>
</comment>
<evidence type="ECO:0000313" key="9">
    <source>
        <dbReference type="EMBL" id="EPS57658.1"/>
    </source>
</evidence>
<organism evidence="9 10">
    <name type="scientific">Genlisea aurea</name>
    <dbReference type="NCBI Taxonomy" id="192259"/>
    <lineage>
        <taxon>Eukaryota</taxon>
        <taxon>Viridiplantae</taxon>
        <taxon>Streptophyta</taxon>
        <taxon>Embryophyta</taxon>
        <taxon>Tracheophyta</taxon>
        <taxon>Spermatophyta</taxon>
        <taxon>Magnoliopsida</taxon>
        <taxon>eudicotyledons</taxon>
        <taxon>Gunneridae</taxon>
        <taxon>Pentapetalae</taxon>
        <taxon>asterids</taxon>
        <taxon>lamiids</taxon>
        <taxon>Lamiales</taxon>
        <taxon>Lentibulariaceae</taxon>
        <taxon>Genlisea</taxon>
    </lineage>
</organism>
<dbReference type="InterPro" id="IPR012340">
    <property type="entry name" value="NA-bd_OB-fold"/>
</dbReference>
<gene>
    <name evidence="9" type="ORF">M569_17159</name>
</gene>
<feature type="domain" description="OB" evidence="8">
    <location>
        <begin position="38"/>
        <end position="111"/>
    </location>
</feature>
<feature type="non-terminal residue" evidence="9">
    <location>
        <position position="1"/>
    </location>
</feature>
<dbReference type="Proteomes" id="UP000015453">
    <property type="component" value="Unassembled WGS sequence"/>
</dbReference>
<evidence type="ECO:0000256" key="1">
    <source>
        <dbReference type="ARBA" id="ARBA00004123"/>
    </source>
</evidence>
<dbReference type="GO" id="GO:0006289">
    <property type="term" value="P:nucleotide-excision repair"/>
    <property type="evidence" value="ECO:0007669"/>
    <property type="project" value="TreeGrafter"/>
</dbReference>
<sequence>SRDNQPRYPVTVKQIYDANPSSDDNMKFVIDGVEVDNVKLVGMVFKKSERVTDVSFMIDDFTGRIGCRRWINDSDDTKDVEILEEGVYVRVHGHLKSFKGEKQVVVYAIRPVNDFNEIGYHYIECIHSHGIRMKSKKTAKDADFSSAKTTTLNTPNGHQASQQEYSLDGLGTTEKMVLDFLLLPSSV</sequence>
<dbReference type="FunFam" id="2.40.50.140:FF:000184">
    <property type="entry name" value="replication protein A 32 kDa subunit A-like"/>
    <property type="match status" value="1"/>
</dbReference>
<dbReference type="PANTHER" id="PTHR13989">
    <property type="entry name" value="REPLICATION PROTEIN A-RELATED"/>
    <property type="match status" value="1"/>
</dbReference>
<evidence type="ECO:0000256" key="2">
    <source>
        <dbReference type="ARBA" id="ARBA00022705"/>
    </source>
</evidence>
<evidence type="ECO:0000256" key="3">
    <source>
        <dbReference type="ARBA" id="ARBA00022763"/>
    </source>
</evidence>
<dbReference type="AlphaFoldDB" id="S8D4P8"/>
<dbReference type="GO" id="GO:0005662">
    <property type="term" value="C:DNA replication factor A complex"/>
    <property type="evidence" value="ECO:0007669"/>
    <property type="project" value="TreeGrafter"/>
</dbReference>
<dbReference type="PANTHER" id="PTHR13989:SF46">
    <property type="entry name" value="REPLICATION PROTEIN A 32 KDA SUBUNIT A-LIKE"/>
    <property type="match status" value="1"/>
</dbReference>
<keyword evidence="5" id="KW-0233">DNA recombination</keyword>
<dbReference type="InterPro" id="IPR040260">
    <property type="entry name" value="RFA2-like"/>
</dbReference>
<evidence type="ECO:0000259" key="8">
    <source>
        <dbReference type="Pfam" id="PF01336"/>
    </source>
</evidence>
<evidence type="ECO:0000256" key="7">
    <source>
        <dbReference type="ARBA" id="ARBA00023242"/>
    </source>
</evidence>
<dbReference type="InterPro" id="IPR004365">
    <property type="entry name" value="NA-bd_OB_tRNA"/>
</dbReference>
<dbReference type="GO" id="GO:0000781">
    <property type="term" value="C:chromosome, telomeric region"/>
    <property type="evidence" value="ECO:0007669"/>
    <property type="project" value="TreeGrafter"/>
</dbReference>
<reference evidence="9 10" key="1">
    <citation type="journal article" date="2013" name="BMC Genomics">
        <title>The miniature genome of a carnivorous plant Genlisea aurea contains a low number of genes and short non-coding sequences.</title>
        <authorList>
            <person name="Leushkin E.V."/>
            <person name="Sutormin R.A."/>
            <person name="Nabieva E.R."/>
            <person name="Penin A.A."/>
            <person name="Kondrashov A.S."/>
            <person name="Logacheva M.D."/>
        </authorList>
    </citation>
    <scope>NUCLEOTIDE SEQUENCE [LARGE SCALE GENOMIC DNA]</scope>
</reference>
<dbReference type="GO" id="GO:0003697">
    <property type="term" value="F:single-stranded DNA binding"/>
    <property type="evidence" value="ECO:0007669"/>
    <property type="project" value="TreeGrafter"/>
</dbReference>
<evidence type="ECO:0000256" key="5">
    <source>
        <dbReference type="ARBA" id="ARBA00023172"/>
    </source>
</evidence>
<dbReference type="Gene3D" id="2.40.50.140">
    <property type="entry name" value="Nucleic acid-binding proteins"/>
    <property type="match status" value="1"/>
</dbReference>
<evidence type="ECO:0000313" key="10">
    <source>
        <dbReference type="Proteomes" id="UP000015453"/>
    </source>
</evidence>
<evidence type="ECO:0000256" key="4">
    <source>
        <dbReference type="ARBA" id="ARBA00023125"/>
    </source>
</evidence>
<dbReference type="SUPFAM" id="SSF50249">
    <property type="entry name" value="Nucleic acid-binding proteins"/>
    <property type="match status" value="1"/>
</dbReference>
<dbReference type="EMBL" id="AUSU01009984">
    <property type="protein sequence ID" value="EPS57658.1"/>
    <property type="molecule type" value="Genomic_DNA"/>
</dbReference>
<dbReference type="CDD" id="cd04478">
    <property type="entry name" value="RPA2_DBD_D"/>
    <property type="match status" value="1"/>
</dbReference>
<dbReference type="GO" id="GO:0000724">
    <property type="term" value="P:double-strand break repair via homologous recombination"/>
    <property type="evidence" value="ECO:0007669"/>
    <property type="project" value="TreeGrafter"/>
</dbReference>
<keyword evidence="6" id="KW-0234">DNA repair</keyword>
<protein>
    <recommendedName>
        <fullName evidence="8">OB domain-containing protein</fullName>
    </recommendedName>
</protein>
<dbReference type="GO" id="GO:0035861">
    <property type="term" value="C:site of double-strand break"/>
    <property type="evidence" value="ECO:0007669"/>
    <property type="project" value="TreeGrafter"/>
</dbReference>
<accession>S8D4P8</accession>